<sequence length="167" mass="18015">MAGRTIRPSGFKFAVSSLRAVLSNSPPYFVINEPSKSIQWGNNITNYATWTIDASNEISVFDVELGRLSTDGLQFIARNVPISAPGLPIMLQDVPSGDDYYLIFLNVTHGVVYSVSQRFSILSSGNSLSNPSKAPSVKKRNQALATVTVSGAPNPTAKNISEIEPQL</sequence>
<evidence type="ECO:0000313" key="1">
    <source>
        <dbReference type="EMBL" id="GJJ09065.1"/>
    </source>
</evidence>
<gene>
    <name evidence="1" type="ORF">Clacol_003287</name>
</gene>
<dbReference type="EMBL" id="BPWL01000004">
    <property type="protein sequence ID" value="GJJ09065.1"/>
    <property type="molecule type" value="Genomic_DNA"/>
</dbReference>
<organism evidence="1 2">
    <name type="scientific">Clathrus columnatus</name>
    <dbReference type="NCBI Taxonomy" id="1419009"/>
    <lineage>
        <taxon>Eukaryota</taxon>
        <taxon>Fungi</taxon>
        <taxon>Dikarya</taxon>
        <taxon>Basidiomycota</taxon>
        <taxon>Agaricomycotina</taxon>
        <taxon>Agaricomycetes</taxon>
        <taxon>Phallomycetidae</taxon>
        <taxon>Phallales</taxon>
        <taxon>Clathraceae</taxon>
        <taxon>Clathrus</taxon>
    </lineage>
</organism>
<dbReference type="AlphaFoldDB" id="A0AAV5A7V8"/>
<accession>A0AAV5A7V8</accession>
<name>A0AAV5A7V8_9AGAM</name>
<dbReference type="Proteomes" id="UP001050691">
    <property type="component" value="Unassembled WGS sequence"/>
</dbReference>
<reference evidence="1" key="1">
    <citation type="submission" date="2021-10" db="EMBL/GenBank/DDBJ databases">
        <title>De novo Genome Assembly of Clathrus columnatus (Basidiomycota, Fungi) Using Illumina and Nanopore Sequence Data.</title>
        <authorList>
            <person name="Ogiso-Tanaka E."/>
            <person name="Itagaki H."/>
            <person name="Hosoya T."/>
            <person name="Hosaka K."/>
        </authorList>
    </citation>
    <scope>NUCLEOTIDE SEQUENCE</scope>
    <source>
        <strain evidence="1">MO-923</strain>
    </source>
</reference>
<comment type="caution">
    <text evidence="1">The sequence shown here is derived from an EMBL/GenBank/DDBJ whole genome shotgun (WGS) entry which is preliminary data.</text>
</comment>
<proteinExistence type="predicted"/>
<keyword evidence="2" id="KW-1185">Reference proteome</keyword>
<evidence type="ECO:0000313" key="2">
    <source>
        <dbReference type="Proteomes" id="UP001050691"/>
    </source>
</evidence>
<protein>
    <submittedName>
        <fullName evidence="1">Uncharacterized protein</fullName>
    </submittedName>
</protein>